<protein>
    <submittedName>
        <fullName evidence="1">Predicted protein</fullName>
    </submittedName>
</protein>
<reference evidence="2" key="1">
    <citation type="journal article" date="2011" name="Nat. Commun.">
        <title>Effector diversification within compartments of the Leptosphaeria maculans genome affected by Repeat-Induced Point mutations.</title>
        <authorList>
            <person name="Rouxel T."/>
            <person name="Grandaubert J."/>
            <person name="Hane J.K."/>
            <person name="Hoede C."/>
            <person name="van de Wouw A.P."/>
            <person name="Couloux A."/>
            <person name="Dominguez V."/>
            <person name="Anthouard V."/>
            <person name="Bally P."/>
            <person name="Bourras S."/>
            <person name="Cozijnsen A.J."/>
            <person name="Ciuffetti L.M."/>
            <person name="Degrave A."/>
            <person name="Dilmaghani A."/>
            <person name="Duret L."/>
            <person name="Fudal I."/>
            <person name="Goodwin S.B."/>
            <person name="Gout L."/>
            <person name="Glaser N."/>
            <person name="Linglin J."/>
            <person name="Kema G.H.J."/>
            <person name="Lapalu N."/>
            <person name="Lawrence C.B."/>
            <person name="May K."/>
            <person name="Meyer M."/>
            <person name="Ollivier B."/>
            <person name="Poulain J."/>
            <person name="Schoch C.L."/>
            <person name="Simon A."/>
            <person name="Spatafora J.W."/>
            <person name="Stachowiak A."/>
            <person name="Turgeon B.G."/>
            <person name="Tyler B.M."/>
            <person name="Vincent D."/>
            <person name="Weissenbach J."/>
            <person name="Amselem J."/>
            <person name="Quesneville H."/>
            <person name="Oliver R.P."/>
            <person name="Wincker P."/>
            <person name="Balesdent M.-H."/>
            <person name="Howlett B.J."/>
        </authorList>
    </citation>
    <scope>NUCLEOTIDE SEQUENCE [LARGE SCALE GENOMIC DNA]</scope>
    <source>
        <strain evidence="2">JN3 / isolate v23.1.3 / race Av1-4-5-6-7-8</strain>
    </source>
</reference>
<dbReference type="OMA" id="WNTAMFI"/>
<accession>E5ADN1</accession>
<evidence type="ECO:0000313" key="1">
    <source>
        <dbReference type="EMBL" id="CBY01320.1"/>
    </source>
</evidence>
<keyword evidence="2" id="KW-1185">Reference proteome</keyword>
<sequence length="426" mass="47988">MSPPPSPSNEQPLPSSRAQLSALLKHKLRAIPPYHLPTLTLDDIILPNPIATHIPNIPPDIQLPFFLRHRALMARDDDRAIKSEELQSMDVTRAIWYYRLDSARQFQRYHDGVRWNLAMFTALLAREFVEAGSPVDDIGMNTATTSSERRFDHWVPADHYYPASARSQRSFDNHVPTYQSCPSSSRSSRGLDNHFPVDHYYPSSSRISQTSCNFDNHNPPPPSYRPLPPSAKTFTALYLSAVLEHHSTPTTFHAHEAFLKAWKTSPWDLFRVHGAAQKKLLKSEMKRLRGEWERLLDRERERLGRAEYERVVGRWVGGVVPGRRDQGVRGMGDQGVGISFAGLNPLDTDSHSSTTYDNASSSDTLLQALLIPFPAQDPAPPTQIEDTSTVTDLRDAIAAVRSVRAREILAMLVARFPVEGEKEGEN</sequence>
<dbReference type="HOGENOM" id="CLU_762878_0_0_1"/>
<proteinExistence type="predicted"/>
<dbReference type="GeneID" id="13289476"/>
<gene>
    <name evidence="1" type="ORF">LEMA_P001070.1</name>
</gene>
<dbReference type="Proteomes" id="UP000002668">
    <property type="component" value="Genome"/>
</dbReference>
<dbReference type="InParanoid" id="E5ADN1"/>
<organism evidence="1 2">
    <name type="scientific">Leptosphaeria maculans (strain JN3 / isolate v23.1.3 / race Av1-4-5-6-7-8)</name>
    <name type="common">Blackleg fungus</name>
    <name type="synonym">Phoma lingam</name>
    <dbReference type="NCBI Taxonomy" id="985895"/>
    <lineage>
        <taxon>Eukaryota</taxon>
        <taxon>Fungi</taxon>
        <taxon>Dikarya</taxon>
        <taxon>Ascomycota</taxon>
        <taxon>Pezizomycotina</taxon>
        <taxon>Dothideomycetes</taxon>
        <taxon>Pleosporomycetidae</taxon>
        <taxon>Pleosporales</taxon>
        <taxon>Pleosporineae</taxon>
        <taxon>Leptosphaeriaceae</taxon>
        <taxon>Plenodomus</taxon>
        <taxon>Plenodomus lingam/Leptosphaeria maculans species complex</taxon>
    </lineage>
</organism>
<name>E5ADN1_LEPMJ</name>
<dbReference type="EMBL" id="FP929139">
    <property type="protein sequence ID" value="CBY01320.1"/>
    <property type="molecule type" value="Genomic_DNA"/>
</dbReference>
<dbReference type="RefSeq" id="XP_003844799.1">
    <property type="nucleotide sequence ID" value="XM_003844751.1"/>
</dbReference>
<evidence type="ECO:0000313" key="2">
    <source>
        <dbReference type="Proteomes" id="UP000002668"/>
    </source>
</evidence>
<dbReference type="VEuPathDB" id="FungiDB:LEMA_P001070.1"/>
<dbReference type="eggNOG" id="ENOG502T3XT">
    <property type="taxonomic scope" value="Eukaryota"/>
</dbReference>
<dbReference type="AlphaFoldDB" id="E5ADN1"/>
<dbReference type="OrthoDB" id="3796041at2759"/>